<keyword evidence="3" id="KW-0633">Potassium transport</keyword>
<feature type="transmembrane region" description="Helical" evidence="13">
    <location>
        <begin position="127"/>
        <end position="152"/>
    </location>
</feature>
<dbReference type="GO" id="GO:0098719">
    <property type="term" value="P:sodium ion import across plasma membrane"/>
    <property type="evidence" value="ECO:0007669"/>
    <property type="project" value="TreeGrafter"/>
</dbReference>
<dbReference type="AlphaFoldDB" id="A0A6A6KHS3"/>
<protein>
    <recommendedName>
        <fullName evidence="14">Cation/H+ exchanger transmembrane domain-containing protein</fullName>
    </recommendedName>
</protein>
<dbReference type="InterPro" id="IPR006153">
    <property type="entry name" value="Cation/H_exchanger_TM"/>
</dbReference>
<dbReference type="PANTHER" id="PTHR10110">
    <property type="entry name" value="SODIUM/HYDROGEN EXCHANGER"/>
    <property type="match status" value="1"/>
</dbReference>
<evidence type="ECO:0000256" key="12">
    <source>
        <dbReference type="ARBA" id="ARBA00047912"/>
    </source>
</evidence>
<feature type="transmembrane region" description="Helical" evidence="13">
    <location>
        <begin position="164"/>
        <end position="186"/>
    </location>
</feature>
<keyword evidence="5" id="KW-0630">Potassium</keyword>
<sequence length="253" mass="28224">MLSSWHRSSKSSSRFQVKKKQFFKNFTTIVLFGILGTVISFCLISLGAFLLFERIGPTTLTLQDFLATDSVCTLQVLSQEETPFLYSIVFGEGVVNDSTSIVLYNAVQLLNFNNIDATITLKFFGNFLYLFFTGTALGVVGLLSVFVIKKLYFGRHSTDREVALMMLMAYLAYLLAENLLFSYMLAWMPSTLTNRKEAMQGLMRGAVTIAFSYNQFSNTQKISSSDSALMITCTIIVVLFSTIVCGSVTNRKA</sequence>
<proteinExistence type="predicted"/>
<evidence type="ECO:0000256" key="8">
    <source>
        <dbReference type="ARBA" id="ARBA00023065"/>
    </source>
</evidence>
<evidence type="ECO:0000256" key="6">
    <source>
        <dbReference type="ARBA" id="ARBA00022989"/>
    </source>
</evidence>
<dbReference type="Proteomes" id="UP000467840">
    <property type="component" value="Chromosome 8"/>
</dbReference>
<dbReference type="GO" id="GO:0005886">
    <property type="term" value="C:plasma membrane"/>
    <property type="evidence" value="ECO:0007669"/>
    <property type="project" value="TreeGrafter"/>
</dbReference>
<evidence type="ECO:0000256" key="10">
    <source>
        <dbReference type="ARBA" id="ARBA00023201"/>
    </source>
</evidence>
<dbReference type="EMBL" id="JAAGAX010000016">
    <property type="protein sequence ID" value="KAF2287964.1"/>
    <property type="molecule type" value="Genomic_DNA"/>
</dbReference>
<comment type="caution">
    <text evidence="15">The sequence shown here is derived from an EMBL/GenBank/DDBJ whole genome shotgun (WGS) entry which is preliminary data.</text>
</comment>
<keyword evidence="2" id="KW-0813">Transport</keyword>
<evidence type="ECO:0000256" key="2">
    <source>
        <dbReference type="ARBA" id="ARBA00022448"/>
    </source>
</evidence>
<evidence type="ECO:0000256" key="13">
    <source>
        <dbReference type="SAM" id="Phobius"/>
    </source>
</evidence>
<keyword evidence="10" id="KW-0739">Sodium transport</keyword>
<dbReference type="GO" id="GO:0015386">
    <property type="term" value="F:potassium:proton antiporter activity"/>
    <property type="evidence" value="ECO:0007669"/>
    <property type="project" value="TreeGrafter"/>
</dbReference>
<evidence type="ECO:0000256" key="5">
    <source>
        <dbReference type="ARBA" id="ARBA00022958"/>
    </source>
</evidence>
<gene>
    <name evidence="15" type="ORF">GH714_003559</name>
</gene>
<evidence type="ECO:0000256" key="3">
    <source>
        <dbReference type="ARBA" id="ARBA00022538"/>
    </source>
</evidence>
<comment type="catalytic activity">
    <reaction evidence="12">
        <text>K(+)(in) + H(+)(out) = K(+)(out) + H(+)(in)</text>
        <dbReference type="Rhea" id="RHEA:29467"/>
        <dbReference type="ChEBI" id="CHEBI:15378"/>
        <dbReference type="ChEBI" id="CHEBI:29103"/>
    </reaction>
</comment>
<organism evidence="15 16">
    <name type="scientific">Hevea brasiliensis</name>
    <name type="common">Para rubber tree</name>
    <name type="synonym">Siphonia brasiliensis</name>
    <dbReference type="NCBI Taxonomy" id="3981"/>
    <lineage>
        <taxon>Eukaryota</taxon>
        <taxon>Viridiplantae</taxon>
        <taxon>Streptophyta</taxon>
        <taxon>Embryophyta</taxon>
        <taxon>Tracheophyta</taxon>
        <taxon>Spermatophyta</taxon>
        <taxon>Magnoliopsida</taxon>
        <taxon>eudicotyledons</taxon>
        <taxon>Gunneridae</taxon>
        <taxon>Pentapetalae</taxon>
        <taxon>rosids</taxon>
        <taxon>fabids</taxon>
        <taxon>Malpighiales</taxon>
        <taxon>Euphorbiaceae</taxon>
        <taxon>Crotonoideae</taxon>
        <taxon>Micrandreae</taxon>
        <taxon>Hevea</taxon>
    </lineage>
</organism>
<evidence type="ECO:0000313" key="15">
    <source>
        <dbReference type="EMBL" id="KAF2287964.1"/>
    </source>
</evidence>
<evidence type="ECO:0000256" key="9">
    <source>
        <dbReference type="ARBA" id="ARBA00023136"/>
    </source>
</evidence>
<dbReference type="PANTHER" id="PTHR10110:SF197">
    <property type="entry name" value="SODIUM_HYDROGEN EXCHANGER"/>
    <property type="match status" value="1"/>
</dbReference>
<keyword evidence="8" id="KW-0406">Ion transport</keyword>
<keyword evidence="7" id="KW-0915">Sodium</keyword>
<feature type="transmembrane region" description="Helical" evidence="13">
    <location>
        <begin position="228"/>
        <end position="249"/>
    </location>
</feature>
<evidence type="ECO:0000256" key="4">
    <source>
        <dbReference type="ARBA" id="ARBA00022692"/>
    </source>
</evidence>
<keyword evidence="6 13" id="KW-1133">Transmembrane helix</keyword>
<keyword evidence="4 13" id="KW-0812">Transmembrane</keyword>
<comment type="subcellular location">
    <subcellularLocation>
        <location evidence="1">Membrane</location>
        <topology evidence="1">Multi-pass membrane protein</topology>
    </subcellularLocation>
</comment>
<feature type="domain" description="Cation/H+ exchanger transmembrane" evidence="14">
    <location>
        <begin position="17"/>
        <end position="186"/>
    </location>
</feature>
<evidence type="ECO:0000256" key="1">
    <source>
        <dbReference type="ARBA" id="ARBA00004141"/>
    </source>
</evidence>
<evidence type="ECO:0000259" key="14">
    <source>
        <dbReference type="Pfam" id="PF00999"/>
    </source>
</evidence>
<evidence type="ECO:0000313" key="16">
    <source>
        <dbReference type="Proteomes" id="UP000467840"/>
    </source>
</evidence>
<accession>A0A6A6KHS3</accession>
<dbReference type="GO" id="GO:0051453">
    <property type="term" value="P:regulation of intracellular pH"/>
    <property type="evidence" value="ECO:0007669"/>
    <property type="project" value="TreeGrafter"/>
</dbReference>
<evidence type="ECO:0000256" key="11">
    <source>
        <dbReference type="ARBA" id="ARBA00047524"/>
    </source>
</evidence>
<dbReference type="GO" id="GO:0015385">
    <property type="term" value="F:sodium:proton antiporter activity"/>
    <property type="evidence" value="ECO:0007669"/>
    <property type="project" value="InterPro"/>
</dbReference>
<name>A0A6A6KHS3_HEVBR</name>
<comment type="catalytic activity">
    <reaction evidence="11">
        <text>Na(+)(in) + H(+)(out) = Na(+)(out) + H(+)(in)</text>
        <dbReference type="Rhea" id="RHEA:29419"/>
        <dbReference type="ChEBI" id="CHEBI:15378"/>
        <dbReference type="ChEBI" id="CHEBI:29101"/>
    </reaction>
</comment>
<dbReference type="Gene3D" id="6.10.140.1330">
    <property type="match status" value="1"/>
</dbReference>
<keyword evidence="16" id="KW-1185">Reference proteome</keyword>
<feature type="transmembrane region" description="Helical" evidence="13">
    <location>
        <begin position="29"/>
        <end position="52"/>
    </location>
</feature>
<keyword evidence="9 13" id="KW-0472">Membrane</keyword>
<dbReference type="Pfam" id="PF00999">
    <property type="entry name" value="Na_H_Exchanger"/>
    <property type="match status" value="1"/>
</dbReference>
<reference evidence="15 16" key="1">
    <citation type="journal article" date="2020" name="Mol. Plant">
        <title>The Chromosome-Based Rubber Tree Genome Provides New Insights into Spurge Genome Evolution and Rubber Biosynthesis.</title>
        <authorList>
            <person name="Liu J."/>
            <person name="Shi C."/>
            <person name="Shi C.C."/>
            <person name="Li W."/>
            <person name="Zhang Q.J."/>
            <person name="Zhang Y."/>
            <person name="Li K."/>
            <person name="Lu H.F."/>
            <person name="Shi C."/>
            <person name="Zhu S.T."/>
            <person name="Xiao Z.Y."/>
            <person name="Nan H."/>
            <person name="Yue Y."/>
            <person name="Zhu X.G."/>
            <person name="Wu Y."/>
            <person name="Hong X.N."/>
            <person name="Fan G.Y."/>
            <person name="Tong Y."/>
            <person name="Zhang D."/>
            <person name="Mao C.L."/>
            <person name="Liu Y.L."/>
            <person name="Hao S.J."/>
            <person name="Liu W.Q."/>
            <person name="Lv M.Q."/>
            <person name="Zhang H.B."/>
            <person name="Liu Y."/>
            <person name="Hu-Tang G.R."/>
            <person name="Wang J.P."/>
            <person name="Wang J.H."/>
            <person name="Sun Y.H."/>
            <person name="Ni S.B."/>
            <person name="Chen W.B."/>
            <person name="Zhang X.C."/>
            <person name="Jiao Y.N."/>
            <person name="Eichler E.E."/>
            <person name="Li G.H."/>
            <person name="Liu X."/>
            <person name="Gao L.Z."/>
        </authorList>
    </citation>
    <scope>NUCLEOTIDE SEQUENCE [LARGE SCALE GENOMIC DNA]</scope>
    <source>
        <strain evidence="16">cv. GT1</strain>
        <tissue evidence="15">Leaf</tissue>
    </source>
</reference>
<dbReference type="InterPro" id="IPR018422">
    <property type="entry name" value="Cation/H_exchanger_CPA1"/>
</dbReference>
<evidence type="ECO:0000256" key="7">
    <source>
        <dbReference type="ARBA" id="ARBA00023053"/>
    </source>
</evidence>